<accession>A0ABN8ZGS4</accession>
<evidence type="ECO:0000256" key="1">
    <source>
        <dbReference type="SAM" id="MobiDB-lite"/>
    </source>
</evidence>
<organism evidence="2 3">
    <name type="scientific">Rangifer tarandus platyrhynchus</name>
    <name type="common">Svalbard reindeer</name>
    <dbReference type="NCBI Taxonomy" id="3082113"/>
    <lineage>
        <taxon>Eukaryota</taxon>
        <taxon>Metazoa</taxon>
        <taxon>Chordata</taxon>
        <taxon>Craniata</taxon>
        <taxon>Vertebrata</taxon>
        <taxon>Euteleostomi</taxon>
        <taxon>Mammalia</taxon>
        <taxon>Eutheria</taxon>
        <taxon>Laurasiatheria</taxon>
        <taxon>Artiodactyla</taxon>
        <taxon>Ruminantia</taxon>
        <taxon>Pecora</taxon>
        <taxon>Cervidae</taxon>
        <taxon>Odocoileinae</taxon>
        <taxon>Rangifer</taxon>
    </lineage>
</organism>
<proteinExistence type="predicted"/>
<dbReference type="EMBL" id="OX459969">
    <property type="protein sequence ID" value="CAI9173108.1"/>
    <property type="molecule type" value="Genomic_DNA"/>
</dbReference>
<reference evidence="2" key="1">
    <citation type="submission" date="2023-04" db="EMBL/GenBank/DDBJ databases">
        <authorList>
            <consortium name="ELIXIR-Norway"/>
        </authorList>
    </citation>
    <scope>NUCLEOTIDE SEQUENCE [LARGE SCALE GENOMIC DNA]</scope>
</reference>
<name>A0ABN8ZGS4_RANTA</name>
<gene>
    <name evidence="2" type="ORF">MRATA1EN1_LOCUS22070</name>
</gene>
<keyword evidence="3" id="KW-1185">Reference proteome</keyword>
<feature type="compositionally biased region" description="Polar residues" evidence="1">
    <location>
        <begin position="18"/>
        <end position="36"/>
    </location>
</feature>
<protein>
    <submittedName>
        <fullName evidence="2">Uncharacterized protein</fullName>
    </submittedName>
</protein>
<evidence type="ECO:0000313" key="2">
    <source>
        <dbReference type="EMBL" id="CAI9173108.1"/>
    </source>
</evidence>
<evidence type="ECO:0000313" key="3">
    <source>
        <dbReference type="Proteomes" id="UP001176941"/>
    </source>
</evidence>
<dbReference type="Proteomes" id="UP001176941">
    <property type="component" value="Chromosome 33"/>
</dbReference>
<feature type="region of interest" description="Disordered" evidence="1">
    <location>
        <begin position="1"/>
        <end position="64"/>
    </location>
</feature>
<sequence>MPFSCLPGAPRPSREHALSSSPTLTPENGVQGQGSFSADPPSRPASPTAEGKRQRKLVPPGHWGTDSRVILGGWLSRAEFIEPGKALMRAGALDPILSLVPSALGWSLQSGGQWAAL</sequence>